<keyword evidence="2" id="KW-1185">Reference proteome</keyword>
<gene>
    <name evidence="1" type="ORF">HGRIS_008941</name>
</gene>
<accession>A0ABR3IZS7</accession>
<proteinExistence type="predicted"/>
<evidence type="ECO:0000313" key="1">
    <source>
        <dbReference type="EMBL" id="KAL0948816.1"/>
    </source>
</evidence>
<reference evidence="2" key="1">
    <citation type="submission" date="2024-06" db="EMBL/GenBank/DDBJ databases">
        <title>Multi-omics analyses provide insights into the biosynthesis of the anticancer antibiotic pleurotin in Hohenbuehelia grisea.</title>
        <authorList>
            <person name="Weaver J.A."/>
            <person name="Alberti F."/>
        </authorList>
    </citation>
    <scope>NUCLEOTIDE SEQUENCE [LARGE SCALE GENOMIC DNA]</scope>
    <source>
        <strain evidence="2">T-177</strain>
    </source>
</reference>
<dbReference type="EMBL" id="JASNQZ010000012">
    <property type="protein sequence ID" value="KAL0948816.1"/>
    <property type="molecule type" value="Genomic_DNA"/>
</dbReference>
<sequence>MTSGAHDLANFNVAAEDFLPRVQWVQTLTPAGTRMMTLMPTTPADIFGPLQTMQARGARCTIKGVLGADGRHMGPAGDGEGRQAMFQFCLLRPLSGAEEFDIGVSHLRSLLGDLLNELQFTTVIWQSLEGLMHTSGVSYITDGMGVPDNWTLRSHVVNAPRHLYTVPWMPTPPIFWRKDGSRVPAGELQNLPAGTEMQVTFEVVKWKKRGRASEWKMRLVCREVECL</sequence>
<protein>
    <submittedName>
        <fullName evidence="1">Uncharacterized protein</fullName>
    </submittedName>
</protein>
<comment type="caution">
    <text evidence="1">The sequence shown here is derived from an EMBL/GenBank/DDBJ whole genome shotgun (WGS) entry which is preliminary data.</text>
</comment>
<evidence type="ECO:0000313" key="2">
    <source>
        <dbReference type="Proteomes" id="UP001556367"/>
    </source>
</evidence>
<name>A0ABR3IZS7_9AGAR</name>
<dbReference type="Proteomes" id="UP001556367">
    <property type="component" value="Unassembled WGS sequence"/>
</dbReference>
<organism evidence="1 2">
    <name type="scientific">Hohenbuehelia grisea</name>
    <dbReference type="NCBI Taxonomy" id="104357"/>
    <lineage>
        <taxon>Eukaryota</taxon>
        <taxon>Fungi</taxon>
        <taxon>Dikarya</taxon>
        <taxon>Basidiomycota</taxon>
        <taxon>Agaricomycotina</taxon>
        <taxon>Agaricomycetes</taxon>
        <taxon>Agaricomycetidae</taxon>
        <taxon>Agaricales</taxon>
        <taxon>Pleurotineae</taxon>
        <taxon>Pleurotaceae</taxon>
        <taxon>Hohenbuehelia</taxon>
    </lineage>
</organism>